<keyword evidence="2" id="KW-1185">Reference proteome</keyword>
<comment type="caution">
    <text evidence="1">The sequence shown here is derived from an EMBL/GenBank/DDBJ whole genome shotgun (WGS) entry which is preliminary data.</text>
</comment>
<sequence length="112" mass="11997">MRKKNRNWDLNHMSWGNLIEGKTETAKKSWASAWDNTGTVLCYWGCGWLAVREADGCTEAIAWWMVVGCTGTTQGCIGAAGDWLLVGCIGAAQGWRLVVGGEGCTGVAGGWL</sequence>
<organism evidence="1 2">
    <name type="scientific">Actinidia rufa</name>
    <dbReference type="NCBI Taxonomy" id="165716"/>
    <lineage>
        <taxon>Eukaryota</taxon>
        <taxon>Viridiplantae</taxon>
        <taxon>Streptophyta</taxon>
        <taxon>Embryophyta</taxon>
        <taxon>Tracheophyta</taxon>
        <taxon>Spermatophyta</taxon>
        <taxon>Magnoliopsida</taxon>
        <taxon>eudicotyledons</taxon>
        <taxon>Gunneridae</taxon>
        <taxon>Pentapetalae</taxon>
        <taxon>asterids</taxon>
        <taxon>Ericales</taxon>
        <taxon>Actinidiaceae</taxon>
        <taxon>Actinidia</taxon>
    </lineage>
</organism>
<evidence type="ECO:0000313" key="2">
    <source>
        <dbReference type="Proteomes" id="UP000585474"/>
    </source>
</evidence>
<proteinExistence type="predicted"/>
<name>A0A7J0GZI2_9ERIC</name>
<gene>
    <name evidence="1" type="ORF">Acr_25g0006150</name>
</gene>
<reference evidence="1 2" key="1">
    <citation type="submission" date="2019-07" db="EMBL/GenBank/DDBJ databases">
        <title>De Novo Assembly of kiwifruit Actinidia rufa.</title>
        <authorList>
            <person name="Sugita-Konishi S."/>
            <person name="Sato K."/>
            <person name="Mori E."/>
            <person name="Abe Y."/>
            <person name="Kisaki G."/>
            <person name="Hamano K."/>
            <person name="Suezawa K."/>
            <person name="Otani M."/>
            <person name="Fukuda T."/>
            <person name="Manabe T."/>
            <person name="Gomi K."/>
            <person name="Tabuchi M."/>
            <person name="Akimitsu K."/>
            <person name="Kataoka I."/>
        </authorList>
    </citation>
    <scope>NUCLEOTIDE SEQUENCE [LARGE SCALE GENOMIC DNA]</scope>
    <source>
        <strain evidence="2">cv. Fuchu</strain>
    </source>
</reference>
<dbReference type="AlphaFoldDB" id="A0A7J0GZI2"/>
<dbReference type="EMBL" id="BJWL01000025">
    <property type="protein sequence ID" value="GFZ16206.1"/>
    <property type="molecule type" value="Genomic_DNA"/>
</dbReference>
<accession>A0A7J0GZI2</accession>
<dbReference type="Proteomes" id="UP000585474">
    <property type="component" value="Unassembled WGS sequence"/>
</dbReference>
<protein>
    <submittedName>
        <fullName evidence="1">Uncharacterized protein</fullName>
    </submittedName>
</protein>
<evidence type="ECO:0000313" key="1">
    <source>
        <dbReference type="EMBL" id="GFZ16206.1"/>
    </source>
</evidence>